<dbReference type="GO" id="GO:0051262">
    <property type="term" value="P:protein tetramerization"/>
    <property type="evidence" value="ECO:0007669"/>
    <property type="project" value="UniProtKB-ARBA"/>
</dbReference>
<dbReference type="PROSITE" id="PS00059">
    <property type="entry name" value="ADH_ZINC"/>
    <property type="match status" value="1"/>
</dbReference>
<accession>A0ABD5YUL6</accession>
<dbReference type="AlphaFoldDB" id="A0ABD5YUL6"/>
<dbReference type="Gene3D" id="3.40.50.720">
    <property type="entry name" value="NAD(P)-binding Rossmann-like Domain"/>
    <property type="match status" value="1"/>
</dbReference>
<evidence type="ECO:0000256" key="3">
    <source>
        <dbReference type="ARBA" id="ARBA00023002"/>
    </source>
</evidence>
<gene>
    <name evidence="5" type="ORF">ACFQL7_26530</name>
</gene>
<dbReference type="Gene3D" id="3.90.180.10">
    <property type="entry name" value="Medium-chain alcohol dehydrogenases, catalytic domain"/>
    <property type="match status" value="1"/>
</dbReference>
<evidence type="ECO:0000259" key="4">
    <source>
        <dbReference type="Pfam" id="PF08240"/>
    </source>
</evidence>
<dbReference type="InterPro" id="IPR050129">
    <property type="entry name" value="Zn_alcohol_dh"/>
</dbReference>
<dbReference type="Pfam" id="PF08240">
    <property type="entry name" value="ADH_N"/>
    <property type="match status" value="1"/>
</dbReference>
<evidence type="ECO:0000256" key="1">
    <source>
        <dbReference type="ARBA" id="ARBA00022723"/>
    </source>
</evidence>
<comment type="caution">
    <text evidence="5">The sequence shown here is derived from an EMBL/GenBank/DDBJ whole genome shotgun (WGS) entry which is preliminary data.</text>
</comment>
<organism evidence="5 6">
    <name type="scientific">Halocatena marina</name>
    <dbReference type="NCBI Taxonomy" id="2934937"/>
    <lineage>
        <taxon>Archaea</taxon>
        <taxon>Methanobacteriati</taxon>
        <taxon>Methanobacteriota</taxon>
        <taxon>Stenosarchaea group</taxon>
        <taxon>Halobacteria</taxon>
        <taxon>Halobacteriales</taxon>
        <taxon>Natronomonadaceae</taxon>
        <taxon>Halocatena</taxon>
    </lineage>
</organism>
<evidence type="ECO:0000313" key="5">
    <source>
        <dbReference type="EMBL" id="MFC7192989.1"/>
    </source>
</evidence>
<dbReference type="InterPro" id="IPR013154">
    <property type="entry name" value="ADH-like_N"/>
</dbReference>
<sequence>MCGSDAGVFSYEGGYEWIQVPRTIGHEYSGLVVDVGKEVTEFEVDQKAVKEPIHDCDHCFQCKNRQENICQNFSITVMHSDGDYAKYTTVAERYHAVPESVPLREASIAEPTSIATCAVLDLPRLTSDDNVLVEVSGPIVVLTAIVANSVGANVVVSGSQKGDYLGSYIEEAGRSPEYVKYS</sequence>
<proteinExistence type="predicted"/>
<keyword evidence="3" id="KW-0560">Oxidoreductase</keyword>
<reference evidence="5 6" key="1">
    <citation type="journal article" date="2019" name="Int. J. Syst. Evol. Microbiol.">
        <title>The Global Catalogue of Microorganisms (GCM) 10K type strain sequencing project: providing services to taxonomists for standard genome sequencing and annotation.</title>
        <authorList>
            <consortium name="The Broad Institute Genomics Platform"/>
            <consortium name="The Broad Institute Genome Sequencing Center for Infectious Disease"/>
            <person name="Wu L."/>
            <person name="Ma J."/>
        </authorList>
    </citation>
    <scope>NUCLEOTIDE SEQUENCE [LARGE SCALE GENOMIC DNA]</scope>
    <source>
        <strain evidence="5 6">RDMS1</strain>
    </source>
</reference>
<dbReference type="EMBL" id="JBHTAX010000006">
    <property type="protein sequence ID" value="MFC7192989.1"/>
    <property type="molecule type" value="Genomic_DNA"/>
</dbReference>
<feature type="domain" description="Alcohol dehydrogenase-like N-terminal" evidence="4">
    <location>
        <begin position="1"/>
        <end position="94"/>
    </location>
</feature>
<name>A0ABD5YUL6_9EURY</name>
<protein>
    <submittedName>
        <fullName evidence="5">Alcohol dehydrogenase catalytic domain-containing protein</fullName>
    </submittedName>
</protein>
<dbReference type="GO" id="GO:0016616">
    <property type="term" value="F:oxidoreductase activity, acting on the CH-OH group of donors, NAD or NADP as acceptor"/>
    <property type="evidence" value="ECO:0007669"/>
    <property type="project" value="UniProtKB-ARBA"/>
</dbReference>
<evidence type="ECO:0000313" key="6">
    <source>
        <dbReference type="Proteomes" id="UP001596417"/>
    </source>
</evidence>
<dbReference type="PANTHER" id="PTHR43401:SF2">
    <property type="entry name" value="L-THREONINE 3-DEHYDROGENASE"/>
    <property type="match status" value="1"/>
</dbReference>
<keyword evidence="6" id="KW-1185">Reference proteome</keyword>
<dbReference type="InterPro" id="IPR002328">
    <property type="entry name" value="ADH_Zn_CS"/>
</dbReference>
<dbReference type="InterPro" id="IPR011032">
    <property type="entry name" value="GroES-like_sf"/>
</dbReference>
<dbReference type="GO" id="GO:0030554">
    <property type="term" value="F:adenyl nucleotide binding"/>
    <property type="evidence" value="ECO:0007669"/>
    <property type="project" value="UniProtKB-ARBA"/>
</dbReference>
<dbReference type="GO" id="GO:0044281">
    <property type="term" value="P:small molecule metabolic process"/>
    <property type="evidence" value="ECO:0007669"/>
    <property type="project" value="UniProtKB-ARBA"/>
</dbReference>
<dbReference type="GO" id="GO:0046872">
    <property type="term" value="F:metal ion binding"/>
    <property type="evidence" value="ECO:0007669"/>
    <property type="project" value="UniProtKB-KW"/>
</dbReference>
<dbReference type="GO" id="GO:0043168">
    <property type="term" value="F:anion binding"/>
    <property type="evidence" value="ECO:0007669"/>
    <property type="project" value="UniProtKB-ARBA"/>
</dbReference>
<keyword evidence="2" id="KW-0862">Zinc</keyword>
<dbReference type="RefSeq" id="WP_390206976.1">
    <property type="nucleotide sequence ID" value="NZ_JBHTAX010000006.1"/>
</dbReference>
<dbReference type="Proteomes" id="UP001596417">
    <property type="component" value="Unassembled WGS sequence"/>
</dbReference>
<dbReference type="SUPFAM" id="SSF50129">
    <property type="entry name" value="GroES-like"/>
    <property type="match status" value="1"/>
</dbReference>
<dbReference type="PANTHER" id="PTHR43401">
    <property type="entry name" value="L-THREONINE 3-DEHYDROGENASE"/>
    <property type="match status" value="1"/>
</dbReference>
<evidence type="ECO:0000256" key="2">
    <source>
        <dbReference type="ARBA" id="ARBA00022833"/>
    </source>
</evidence>
<keyword evidence="1" id="KW-0479">Metal-binding</keyword>